<dbReference type="PANTHER" id="PTHR43537">
    <property type="entry name" value="TRANSCRIPTIONAL REGULATOR, GNTR FAMILY"/>
    <property type="match status" value="1"/>
</dbReference>
<dbReference type="EMBL" id="JAAXLA010000009">
    <property type="protein sequence ID" value="NMH97080.1"/>
    <property type="molecule type" value="Genomic_DNA"/>
</dbReference>
<dbReference type="InterPro" id="IPR008920">
    <property type="entry name" value="TF_FadR/GntR_C"/>
</dbReference>
<evidence type="ECO:0000256" key="2">
    <source>
        <dbReference type="ARBA" id="ARBA00023125"/>
    </source>
</evidence>
<dbReference type="SMART" id="SM00895">
    <property type="entry name" value="FCD"/>
    <property type="match status" value="1"/>
</dbReference>
<evidence type="ECO:0000256" key="1">
    <source>
        <dbReference type="ARBA" id="ARBA00023015"/>
    </source>
</evidence>
<keyword evidence="1" id="KW-0805">Transcription regulation</keyword>
<accession>A0ABX1S7L1</accession>
<comment type="caution">
    <text evidence="5">The sequence shown here is derived from an EMBL/GenBank/DDBJ whole genome shotgun (WGS) entry which is preliminary data.</text>
</comment>
<proteinExistence type="predicted"/>
<dbReference type="InterPro" id="IPR036390">
    <property type="entry name" value="WH_DNA-bd_sf"/>
</dbReference>
<dbReference type="SUPFAM" id="SSF46785">
    <property type="entry name" value="Winged helix' DNA-binding domain"/>
    <property type="match status" value="1"/>
</dbReference>
<dbReference type="Pfam" id="PF07729">
    <property type="entry name" value="FCD"/>
    <property type="match status" value="1"/>
</dbReference>
<dbReference type="InterPro" id="IPR000524">
    <property type="entry name" value="Tscrpt_reg_HTH_GntR"/>
</dbReference>
<dbReference type="Proteomes" id="UP000820669">
    <property type="component" value="Unassembled WGS sequence"/>
</dbReference>
<dbReference type="PROSITE" id="PS50949">
    <property type="entry name" value="HTH_GNTR"/>
    <property type="match status" value="1"/>
</dbReference>
<keyword evidence="3" id="KW-0804">Transcription</keyword>
<name>A0ABX1S7L1_9PSEU</name>
<dbReference type="PRINTS" id="PR00035">
    <property type="entry name" value="HTHGNTR"/>
</dbReference>
<dbReference type="SMART" id="SM00345">
    <property type="entry name" value="HTH_GNTR"/>
    <property type="match status" value="1"/>
</dbReference>
<dbReference type="Gene3D" id="1.20.120.530">
    <property type="entry name" value="GntR ligand-binding domain-like"/>
    <property type="match status" value="1"/>
</dbReference>
<gene>
    <name evidence="5" type="ORF">HF526_07080</name>
</gene>
<dbReference type="Gene3D" id="1.10.10.10">
    <property type="entry name" value="Winged helix-like DNA-binding domain superfamily/Winged helix DNA-binding domain"/>
    <property type="match status" value="1"/>
</dbReference>
<protein>
    <submittedName>
        <fullName evidence="5">GntR family transcriptional regulator</fullName>
    </submittedName>
</protein>
<evidence type="ECO:0000259" key="4">
    <source>
        <dbReference type="PROSITE" id="PS50949"/>
    </source>
</evidence>
<evidence type="ECO:0000313" key="5">
    <source>
        <dbReference type="EMBL" id="NMH97080.1"/>
    </source>
</evidence>
<dbReference type="InterPro" id="IPR036388">
    <property type="entry name" value="WH-like_DNA-bd_sf"/>
</dbReference>
<dbReference type="CDD" id="cd07377">
    <property type="entry name" value="WHTH_GntR"/>
    <property type="match status" value="1"/>
</dbReference>
<dbReference type="InterPro" id="IPR011711">
    <property type="entry name" value="GntR_C"/>
</dbReference>
<dbReference type="RefSeq" id="WP_169380467.1">
    <property type="nucleotide sequence ID" value="NZ_JAAXLA010000009.1"/>
</dbReference>
<evidence type="ECO:0000256" key="3">
    <source>
        <dbReference type="ARBA" id="ARBA00023163"/>
    </source>
</evidence>
<organism evidence="5 6">
    <name type="scientific">Pseudonocardia acidicola</name>
    <dbReference type="NCBI Taxonomy" id="2724939"/>
    <lineage>
        <taxon>Bacteria</taxon>
        <taxon>Bacillati</taxon>
        <taxon>Actinomycetota</taxon>
        <taxon>Actinomycetes</taxon>
        <taxon>Pseudonocardiales</taxon>
        <taxon>Pseudonocardiaceae</taxon>
        <taxon>Pseudonocardia</taxon>
    </lineage>
</organism>
<keyword evidence="2" id="KW-0238">DNA-binding</keyword>
<feature type="domain" description="HTH gntR-type" evidence="4">
    <location>
        <begin position="12"/>
        <end position="79"/>
    </location>
</feature>
<dbReference type="SUPFAM" id="SSF48008">
    <property type="entry name" value="GntR ligand-binding domain-like"/>
    <property type="match status" value="1"/>
</dbReference>
<dbReference type="Pfam" id="PF00392">
    <property type="entry name" value="GntR"/>
    <property type="match status" value="1"/>
</dbReference>
<sequence>MPTQQPAPTPPPSAAERAYEHVKARILDCELPGGRFVSEGEIATALDVSRTPVREAFLRLQAEGWMRLYPKRGALIVPAPADEMETVLEARQLFEAHAARRICADAAVAAGVGQRMHECADAQAAAWAAGDRHGFAVLDAQFHRIVVEAGGNGLLTGFYATIRDRQHRMTASSVGRRHAVAEDVVRQHHELAALIVARDADGFAAALAAHLTAIHR</sequence>
<keyword evidence="6" id="KW-1185">Reference proteome</keyword>
<dbReference type="PANTHER" id="PTHR43537:SF24">
    <property type="entry name" value="GLUCONATE OPERON TRANSCRIPTIONAL REPRESSOR"/>
    <property type="match status" value="1"/>
</dbReference>
<reference evidence="5 6" key="1">
    <citation type="submission" date="2020-04" db="EMBL/GenBank/DDBJ databases">
        <authorList>
            <person name="Klaysubun C."/>
            <person name="Duangmal K."/>
            <person name="Lipun K."/>
        </authorList>
    </citation>
    <scope>NUCLEOTIDE SEQUENCE [LARGE SCALE GENOMIC DNA]</scope>
    <source>
        <strain evidence="5 6">K10HN5</strain>
    </source>
</reference>
<evidence type="ECO:0000313" key="6">
    <source>
        <dbReference type="Proteomes" id="UP000820669"/>
    </source>
</evidence>